<keyword evidence="1" id="KW-0472">Membrane</keyword>
<dbReference type="AlphaFoldDB" id="A0A9D0ZG45"/>
<feature type="transmembrane region" description="Helical" evidence="1">
    <location>
        <begin position="188"/>
        <end position="208"/>
    </location>
</feature>
<organism evidence="2 3">
    <name type="scientific">Candidatus Scatomorpha intestinavium</name>
    <dbReference type="NCBI Taxonomy" id="2840922"/>
    <lineage>
        <taxon>Bacteria</taxon>
        <taxon>Bacillati</taxon>
        <taxon>Bacillota</taxon>
        <taxon>Clostridia</taxon>
        <taxon>Eubacteriales</taxon>
        <taxon>Candidatus Scatomorpha</taxon>
    </lineage>
</organism>
<feature type="transmembrane region" description="Helical" evidence="1">
    <location>
        <begin position="14"/>
        <end position="32"/>
    </location>
</feature>
<dbReference type="Proteomes" id="UP000824262">
    <property type="component" value="Unassembled WGS sequence"/>
</dbReference>
<feature type="transmembrane region" description="Helical" evidence="1">
    <location>
        <begin position="237"/>
        <end position="255"/>
    </location>
</feature>
<evidence type="ECO:0000256" key="1">
    <source>
        <dbReference type="SAM" id="Phobius"/>
    </source>
</evidence>
<comment type="caution">
    <text evidence="2">The sequence shown here is derived from an EMBL/GenBank/DDBJ whole genome shotgun (WGS) entry which is preliminary data.</text>
</comment>
<name>A0A9D0ZG45_9FIRM</name>
<evidence type="ECO:0000313" key="2">
    <source>
        <dbReference type="EMBL" id="HIQ78704.1"/>
    </source>
</evidence>
<reference evidence="2" key="2">
    <citation type="journal article" date="2021" name="PeerJ">
        <title>Extensive microbial diversity within the chicken gut microbiome revealed by metagenomics and culture.</title>
        <authorList>
            <person name="Gilroy R."/>
            <person name="Ravi A."/>
            <person name="Getino M."/>
            <person name="Pursley I."/>
            <person name="Horton D.L."/>
            <person name="Alikhan N.F."/>
            <person name="Baker D."/>
            <person name="Gharbi K."/>
            <person name="Hall N."/>
            <person name="Watson M."/>
            <person name="Adriaenssens E.M."/>
            <person name="Foster-Nyarko E."/>
            <person name="Jarju S."/>
            <person name="Secka A."/>
            <person name="Antonio M."/>
            <person name="Oren A."/>
            <person name="Chaudhuri R.R."/>
            <person name="La Ragione R."/>
            <person name="Hildebrand F."/>
            <person name="Pallen M.J."/>
        </authorList>
    </citation>
    <scope>NUCLEOTIDE SEQUENCE</scope>
    <source>
        <strain evidence="2">ChiBcolR7-354</strain>
    </source>
</reference>
<proteinExistence type="predicted"/>
<dbReference type="EMBL" id="DVGA01000054">
    <property type="protein sequence ID" value="HIQ78704.1"/>
    <property type="molecule type" value="Genomic_DNA"/>
</dbReference>
<reference evidence="2" key="1">
    <citation type="submission" date="2020-10" db="EMBL/GenBank/DDBJ databases">
        <authorList>
            <person name="Gilroy R."/>
        </authorList>
    </citation>
    <scope>NUCLEOTIDE SEQUENCE</scope>
    <source>
        <strain evidence="2">ChiBcolR7-354</strain>
    </source>
</reference>
<protein>
    <submittedName>
        <fullName evidence="2">Uncharacterized protein</fullName>
    </submittedName>
</protein>
<accession>A0A9D0ZG45</accession>
<gene>
    <name evidence="2" type="ORF">IAB77_05535</name>
</gene>
<evidence type="ECO:0000313" key="3">
    <source>
        <dbReference type="Proteomes" id="UP000824262"/>
    </source>
</evidence>
<keyword evidence="1" id="KW-1133">Transmembrane helix</keyword>
<sequence length="256" mass="27399">MSAKLKALDRYQKAVLIAMAAMILVFTALYAVTTGRVGYEYHGAILVPSGENGGTAYSGRIGGESAVFTVSADRTAVEFRLGNTLYGPYTAREDPSAVPEGYELSEHMTGLEVRCGDEVIFRGGVLDSGNSFRLYDEDGSPASIGIVAVTSDGTVIDGSGNAVDPMEPGAHTLLELMSGPELTHKGSWWGYFAGVFACLITAASILYADELFRWQLSFSIRNADEAEPSDWEIAGRYISWTVLPVMALVVFILGLG</sequence>
<keyword evidence="1" id="KW-0812">Transmembrane</keyword>